<dbReference type="RefSeq" id="WP_219777769.1">
    <property type="nucleotide sequence ID" value="NZ_JAHXPT010000001.1"/>
</dbReference>
<organism evidence="2 3">
    <name type="scientific">Clostridium weizhouense</name>
    <dbReference type="NCBI Taxonomy" id="2859781"/>
    <lineage>
        <taxon>Bacteria</taxon>
        <taxon>Bacillati</taxon>
        <taxon>Bacillota</taxon>
        <taxon>Clostridia</taxon>
        <taxon>Eubacteriales</taxon>
        <taxon>Clostridiaceae</taxon>
        <taxon>Clostridium</taxon>
    </lineage>
</organism>
<protein>
    <submittedName>
        <fullName evidence="2">Uncharacterized protein</fullName>
    </submittedName>
</protein>
<keyword evidence="1" id="KW-1133">Transmembrane helix</keyword>
<name>A0ABS7AJ74_9CLOT</name>
<evidence type="ECO:0000313" key="2">
    <source>
        <dbReference type="EMBL" id="MBW6408710.1"/>
    </source>
</evidence>
<dbReference type="EMBL" id="JAHXPT010000001">
    <property type="protein sequence ID" value="MBW6408710.1"/>
    <property type="molecule type" value="Genomic_DNA"/>
</dbReference>
<dbReference type="Proteomes" id="UP001519921">
    <property type="component" value="Unassembled WGS sequence"/>
</dbReference>
<keyword evidence="3" id="KW-1185">Reference proteome</keyword>
<proteinExistence type="predicted"/>
<gene>
    <name evidence="2" type="ORF">KYD98_01235</name>
</gene>
<accession>A0ABS7AJ74</accession>
<comment type="caution">
    <text evidence="2">The sequence shown here is derived from an EMBL/GenBank/DDBJ whole genome shotgun (WGS) entry which is preliminary data.</text>
</comment>
<feature type="transmembrane region" description="Helical" evidence="1">
    <location>
        <begin position="12"/>
        <end position="34"/>
    </location>
</feature>
<keyword evidence="1" id="KW-0812">Transmembrane</keyword>
<reference evidence="2 3" key="1">
    <citation type="submission" date="2021-07" db="EMBL/GenBank/DDBJ databases">
        <title>Clostridium weizhouense sp. nov., an anaerobic bacterium isolated from activated sludge of Petroleum wastewater.</title>
        <authorList>
            <person name="Li Q."/>
        </authorList>
    </citation>
    <scope>NUCLEOTIDE SEQUENCE [LARGE SCALE GENOMIC DNA]</scope>
    <source>
        <strain evidence="2 3">YB-6</strain>
    </source>
</reference>
<keyword evidence="1" id="KW-0472">Membrane</keyword>
<evidence type="ECO:0000313" key="3">
    <source>
        <dbReference type="Proteomes" id="UP001519921"/>
    </source>
</evidence>
<evidence type="ECO:0000256" key="1">
    <source>
        <dbReference type="SAM" id="Phobius"/>
    </source>
</evidence>
<sequence length="69" mass="7863">MIISNLTSSIDIIVIVLIIAGLSLIGMIILYFIVELQESLYENKKKNILSKEINNNLETKKEIQCKLNK</sequence>